<dbReference type="InterPro" id="IPR000014">
    <property type="entry name" value="PAS"/>
</dbReference>
<comment type="catalytic activity">
    <reaction evidence="1">
        <text>ATP + protein L-histidine = ADP + protein N-phospho-L-histidine.</text>
        <dbReference type="EC" id="2.7.13.3"/>
    </reaction>
</comment>
<dbReference type="InterPro" id="IPR052162">
    <property type="entry name" value="Sensor_kinase/Photoreceptor"/>
</dbReference>
<dbReference type="InterPro" id="IPR036097">
    <property type="entry name" value="HisK_dim/P_sf"/>
</dbReference>
<evidence type="ECO:0000256" key="4">
    <source>
        <dbReference type="ARBA" id="ARBA00022679"/>
    </source>
</evidence>
<dbReference type="Gene3D" id="3.30.450.20">
    <property type="entry name" value="PAS domain"/>
    <property type="match status" value="4"/>
</dbReference>
<dbReference type="SMART" id="SM00086">
    <property type="entry name" value="PAC"/>
    <property type="match status" value="2"/>
</dbReference>
<sequence length="583" mass="66042">MQPSILPLISECIIAFNLSLQQYITIGPCISMLSGYPENTVPTEADFWHAAIHPADIESVKEALSRLSEDEPVQVSYRTLTVNDPGSRYITEKRSIYTDAITNQQILLSILNESVPPVVSARPGVNDDALKREQFLLSLINSQTNFLVRLNTKGYFTFVNKRYCEVFGYTDAELIGQHFAINTAPEDMERCQRAFEECVAAPGKIIPLMREKLDKAGKRHPSEWEFISIINEEGDVTEIQGVGQDISQKVEIQNEVKRTVEKLNDFIESITDSFLILDNNWRFIKTNKAFEALSHKSSEELVGNSIWDVFPTLNGGQAEQQFRLAAETQQTLKFTEYVESSRLWLRIAVYPSAEGLTVFIKDITRQKIAEKELDWARSNLEALINNTDDLIWSLDKNNRYVFFNTSYRDVVLHETGIVPVNGQDVVIYGPAQTIEIWAGYYRRALSGERYTVIYENTHSGPGEPLYFEVSFNPIYNDAQEIVGTGCFAREITARLRTEREIVAQNERLRQIASLSSHELRRPVASMLGLINVIDFEDFACQENKEAINLLLVVGNEIDEVIRAIVDNTFTGEGPALPENGNNN</sequence>
<dbReference type="PANTHER" id="PTHR43304:SF1">
    <property type="entry name" value="PAC DOMAIN-CONTAINING PROTEIN"/>
    <property type="match status" value="1"/>
</dbReference>
<dbReference type="PANTHER" id="PTHR43304">
    <property type="entry name" value="PHYTOCHROME-LIKE PROTEIN CPH1"/>
    <property type="match status" value="1"/>
</dbReference>
<dbReference type="GO" id="GO:0000155">
    <property type="term" value="F:phosphorelay sensor kinase activity"/>
    <property type="evidence" value="ECO:0007669"/>
    <property type="project" value="InterPro"/>
</dbReference>
<dbReference type="EC" id="2.7.13.3" evidence="2"/>
<dbReference type="OrthoDB" id="6231665at2"/>
<dbReference type="Proteomes" id="UP000286701">
    <property type="component" value="Unassembled WGS sequence"/>
</dbReference>
<dbReference type="Pfam" id="PF08448">
    <property type="entry name" value="PAS_4"/>
    <property type="match status" value="3"/>
</dbReference>
<dbReference type="PROSITE" id="PS50112">
    <property type="entry name" value="PAS"/>
    <property type="match status" value="2"/>
</dbReference>
<evidence type="ECO:0000313" key="8">
    <source>
        <dbReference type="Proteomes" id="UP000286701"/>
    </source>
</evidence>
<feature type="domain" description="PAS" evidence="6">
    <location>
        <begin position="132"/>
        <end position="202"/>
    </location>
</feature>
<keyword evidence="8" id="KW-1185">Reference proteome</keyword>
<dbReference type="InterPro" id="IPR001610">
    <property type="entry name" value="PAC"/>
</dbReference>
<keyword evidence="3" id="KW-0597">Phosphoprotein</keyword>
<dbReference type="AlphaFoldDB" id="A0A3S3WY01"/>
<dbReference type="EMBL" id="SBIW01000030">
    <property type="protein sequence ID" value="RWY46277.1"/>
    <property type="molecule type" value="Genomic_DNA"/>
</dbReference>
<dbReference type="SUPFAM" id="SSF55785">
    <property type="entry name" value="PYP-like sensor domain (PAS domain)"/>
    <property type="match status" value="3"/>
</dbReference>
<dbReference type="InterPro" id="IPR013656">
    <property type="entry name" value="PAS_4"/>
</dbReference>
<evidence type="ECO:0000256" key="5">
    <source>
        <dbReference type="ARBA" id="ARBA00022777"/>
    </source>
</evidence>
<name>A0A3S3WY01_9SPHI</name>
<dbReference type="CDD" id="cd00082">
    <property type="entry name" value="HisKA"/>
    <property type="match status" value="1"/>
</dbReference>
<evidence type="ECO:0000256" key="1">
    <source>
        <dbReference type="ARBA" id="ARBA00000085"/>
    </source>
</evidence>
<evidence type="ECO:0000313" key="7">
    <source>
        <dbReference type="EMBL" id="RWY46277.1"/>
    </source>
</evidence>
<comment type="caution">
    <text evidence="7">The sequence shown here is derived from an EMBL/GenBank/DDBJ whole genome shotgun (WGS) entry which is preliminary data.</text>
</comment>
<reference evidence="7 8" key="1">
    <citation type="submission" date="2019-01" db="EMBL/GenBank/DDBJ databases">
        <title>Mucilaginibacter antarcticum sp. nov., isolated from antarctic soil.</title>
        <authorList>
            <person name="Yan Y.-Q."/>
            <person name="Du Z.-J."/>
        </authorList>
    </citation>
    <scope>NUCLEOTIDE SEQUENCE [LARGE SCALE GENOMIC DNA]</scope>
    <source>
        <strain evidence="7 8">F01003</strain>
    </source>
</reference>
<evidence type="ECO:0000256" key="2">
    <source>
        <dbReference type="ARBA" id="ARBA00012438"/>
    </source>
</evidence>
<keyword evidence="5" id="KW-0418">Kinase</keyword>
<dbReference type="NCBIfam" id="TIGR00229">
    <property type="entry name" value="sensory_box"/>
    <property type="match status" value="3"/>
</dbReference>
<organism evidence="7 8">
    <name type="scientific">Mucilaginibacter gilvus</name>
    <dbReference type="NCBI Taxonomy" id="2305909"/>
    <lineage>
        <taxon>Bacteria</taxon>
        <taxon>Pseudomonadati</taxon>
        <taxon>Bacteroidota</taxon>
        <taxon>Sphingobacteriia</taxon>
        <taxon>Sphingobacteriales</taxon>
        <taxon>Sphingobacteriaceae</taxon>
        <taxon>Mucilaginibacter</taxon>
    </lineage>
</organism>
<feature type="domain" description="PAS" evidence="6">
    <location>
        <begin position="259"/>
        <end position="329"/>
    </location>
</feature>
<evidence type="ECO:0000256" key="3">
    <source>
        <dbReference type="ARBA" id="ARBA00022553"/>
    </source>
</evidence>
<dbReference type="RefSeq" id="WP_128536392.1">
    <property type="nucleotide sequence ID" value="NZ_SBIW01000030.1"/>
</dbReference>
<proteinExistence type="predicted"/>
<dbReference type="CDD" id="cd00130">
    <property type="entry name" value="PAS"/>
    <property type="match status" value="3"/>
</dbReference>
<dbReference type="SMART" id="SM00091">
    <property type="entry name" value="PAS"/>
    <property type="match status" value="3"/>
</dbReference>
<dbReference type="InterPro" id="IPR003661">
    <property type="entry name" value="HisK_dim/P_dom"/>
</dbReference>
<protein>
    <recommendedName>
        <fullName evidence="2">histidine kinase</fullName>
        <ecNumber evidence="2">2.7.13.3</ecNumber>
    </recommendedName>
</protein>
<gene>
    <name evidence="7" type="ORF">EPL05_23315</name>
</gene>
<dbReference type="SUPFAM" id="SSF47384">
    <property type="entry name" value="Homodimeric domain of signal transducing histidine kinase"/>
    <property type="match status" value="1"/>
</dbReference>
<dbReference type="InterPro" id="IPR035965">
    <property type="entry name" value="PAS-like_dom_sf"/>
</dbReference>
<accession>A0A3S3WY01</accession>
<keyword evidence="4" id="KW-0808">Transferase</keyword>
<evidence type="ECO:0000259" key="6">
    <source>
        <dbReference type="PROSITE" id="PS50112"/>
    </source>
</evidence>